<keyword evidence="3" id="KW-1185">Reference proteome</keyword>
<dbReference type="Proteomes" id="UP001428341">
    <property type="component" value="Unassembled WGS sequence"/>
</dbReference>
<proteinExistence type="inferred from homology"/>
<name>A0AAP0M761_9ROSI</name>
<evidence type="ECO:0000313" key="3">
    <source>
        <dbReference type="Proteomes" id="UP001428341"/>
    </source>
</evidence>
<dbReference type="Pfam" id="PF04525">
    <property type="entry name" value="LOR"/>
    <property type="match status" value="2"/>
</dbReference>
<dbReference type="SUPFAM" id="SSF54518">
    <property type="entry name" value="Tubby C-terminal domain-like"/>
    <property type="match status" value="2"/>
</dbReference>
<organism evidence="2 3">
    <name type="scientific">Citrus x changshan-huyou</name>
    <dbReference type="NCBI Taxonomy" id="2935761"/>
    <lineage>
        <taxon>Eukaryota</taxon>
        <taxon>Viridiplantae</taxon>
        <taxon>Streptophyta</taxon>
        <taxon>Embryophyta</taxon>
        <taxon>Tracheophyta</taxon>
        <taxon>Spermatophyta</taxon>
        <taxon>Magnoliopsida</taxon>
        <taxon>eudicotyledons</taxon>
        <taxon>Gunneridae</taxon>
        <taxon>Pentapetalae</taxon>
        <taxon>rosids</taxon>
        <taxon>malvids</taxon>
        <taxon>Sapindales</taxon>
        <taxon>Rutaceae</taxon>
        <taxon>Aurantioideae</taxon>
        <taxon>Citrus</taxon>
    </lineage>
</organism>
<dbReference type="PANTHER" id="PTHR31087">
    <property type="match status" value="1"/>
</dbReference>
<reference evidence="2 3" key="1">
    <citation type="submission" date="2024-05" db="EMBL/GenBank/DDBJ databases">
        <title>Haplotype-resolved chromosome-level genome assembly of Huyou (Citrus changshanensis).</title>
        <authorList>
            <person name="Miao C."/>
            <person name="Chen W."/>
            <person name="Wu Y."/>
            <person name="Wang L."/>
            <person name="Zhao S."/>
            <person name="Grierson D."/>
            <person name="Xu C."/>
            <person name="Chen K."/>
        </authorList>
    </citation>
    <scope>NUCLEOTIDE SEQUENCE [LARGE SCALE GENOMIC DNA]</scope>
    <source>
        <strain evidence="2">01-14</strain>
        <tissue evidence="2">Leaf</tissue>
    </source>
</reference>
<dbReference type="InterPro" id="IPR007612">
    <property type="entry name" value="LOR"/>
</dbReference>
<dbReference type="InterPro" id="IPR025659">
    <property type="entry name" value="Tubby-like_C"/>
</dbReference>
<dbReference type="AlphaFoldDB" id="A0AAP0M761"/>
<dbReference type="InterPro" id="IPR038595">
    <property type="entry name" value="LOR_sf"/>
</dbReference>
<comment type="similarity">
    <text evidence="1">Belongs to the LOR family.</text>
</comment>
<sequence length="391" mass="43713">MAKVHPLPIVEVAEYVTSKRESFTIWMKSLVMQGNGCTVFNENGEIVYRIDNYDNRGSNEVYLMDLRGRVLFTILRKVWLFGGWKGYRGDNGDKLNKERPRFQVSKKGQITLLSSSSNAEASCYKLEAGKSAFKIVDCSRGDVVAEARRKQSSNSGVLLGDDVLTLVVEPQVDHSFIMALVFKALLITQMAKVRPLPISVEAASKRESFTVWMKSLVMQGNGCTVFNENGEIVYRIDNYDNKGGNEVYLMDLRGNVLFTILRRVRVFGRLWRGYKGDNDGSNLNKEKPSFEVTKKGEITLLSNNEINDEGSCHKLKLEVASATGRTKSAALFKIIECRRGVVVAEGMRKQSRSGSGVLLGDDVLTLSVEPHVDRSFIMALVTVYGLMNHLL</sequence>
<protein>
    <submittedName>
        <fullName evidence="2">Uncharacterized protein</fullName>
    </submittedName>
</protein>
<dbReference type="EMBL" id="JBCGBO010000005">
    <property type="protein sequence ID" value="KAK9197846.1"/>
    <property type="molecule type" value="Genomic_DNA"/>
</dbReference>
<gene>
    <name evidence="2" type="ORF">WN944_013029</name>
</gene>
<evidence type="ECO:0000256" key="1">
    <source>
        <dbReference type="ARBA" id="ARBA00005437"/>
    </source>
</evidence>
<dbReference type="Gene3D" id="2.40.160.200">
    <property type="entry name" value="LURP1-related"/>
    <property type="match status" value="2"/>
</dbReference>
<dbReference type="PANTHER" id="PTHR31087:SF153">
    <property type="entry name" value="PROTEIN LURP-ONE-RELATED 11"/>
    <property type="match status" value="1"/>
</dbReference>
<evidence type="ECO:0000313" key="2">
    <source>
        <dbReference type="EMBL" id="KAK9197846.1"/>
    </source>
</evidence>
<accession>A0AAP0M761</accession>
<comment type="caution">
    <text evidence="2">The sequence shown here is derived from an EMBL/GenBank/DDBJ whole genome shotgun (WGS) entry which is preliminary data.</text>
</comment>